<accession>A0A1I1PSK8</accession>
<evidence type="ECO:0000256" key="2">
    <source>
        <dbReference type="SAM" id="MobiDB-lite"/>
    </source>
</evidence>
<dbReference type="Proteomes" id="UP000198728">
    <property type="component" value="Unassembled WGS sequence"/>
</dbReference>
<feature type="region of interest" description="Disordered" evidence="2">
    <location>
        <begin position="1"/>
        <end position="47"/>
    </location>
</feature>
<dbReference type="STRING" id="441112.SAMN04488094_11625"/>
<dbReference type="InterPro" id="IPR005358">
    <property type="entry name" value="Puta_zinc/iron-chelating_dom"/>
</dbReference>
<sequence>MTDTHCSRKRKTSHRGGGNKGSVRQASASAKGKAGRSRRSNDGVDPSALRPRFWERVALDDMTPAEWEALCDGCGKCCLNKLEDEDTGEVAYTRIACRLLDDATCRCTHYDIRHQFVPECVTLSPENISTHAYWMPDTCAYRLLAEGKPLEPWHYLVSGSQDTVHSAGISVQGTTLSEFDVPEEEWEDHLIDGEP</sequence>
<dbReference type="Pfam" id="PF03692">
    <property type="entry name" value="CxxCxxCC"/>
    <property type="match status" value="1"/>
</dbReference>
<dbReference type="PANTHER" id="PTHR37421:SF1">
    <property type="entry name" value="UPF0260 PROTEIN YCGN"/>
    <property type="match status" value="1"/>
</dbReference>
<dbReference type="EMBL" id="FOLG01000016">
    <property type="protein sequence ID" value="SFD12735.1"/>
    <property type="molecule type" value="Genomic_DNA"/>
</dbReference>
<dbReference type="InterPro" id="IPR008228">
    <property type="entry name" value="UCP006173"/>
</dbReference>
<keyword evidence="4" id="KW-1185">Reference proteome</keyword>
<dbReference type="OrthoDB" id="9786855at2"/>
<name>A0A1I1PSK8_9RHOB</name>
<protein>
    <recommendedName>
        <fullName evidence="1">UPF0260 protein SAMN04488094_11625</fullName>
    </recommendedName>
</protein>
<reference evidence="3 4" key="1">
    <citation type="submission" date="2016-10" db="EMBL/GenBank/DDBJ databases">
        <authorList>
            <person name="de Groot N.N."/>
        </authorList>
    </citation>
    <scope>NUCLEOTIDE SEQUENCE [LARGE SCALE GENOMIC DNA]</scope>
    <source>
        <strain evidence="3 4">DSM 19548</strain>
    </source>
</reference>
<organism evidence="3 4">
    <name type="scientific">Tropicimonas isoalkanivorans</name>
    <dbReference type="NCBI Taxonomy" id="441112"/>
    <lineage>
        <taxon>Bacteria</taxon>
        <taxon>Pseudomonadati</taxon>
        <taxon>Pseudomonadota</taxon>
        <taxon>Alphaproteobacteria</taxon>
        <taxon>Rhodobacterales</taxon>
        <taxon>Roseobacteraceae</taxon>
        <taxon>Tropicimonas</taxon>
    </lineage>
</organism>
<dbReference type="HAMAP" id="MF_00676">
    <property type="entry name" value="UPF0260"/>
    <property type="match status" value="1"/>
</dbReference>
<comment type="similarity">
    <text evidence="1">Belongs to the UPF0260 family.</text>
</comment>
<dbReference type="AlphaFoldDB" id="A0A1I1PSK8"/>
<dbReference type="NCBIfam" id="NF003507">
    <property type="entry name" value="PRK05170.2-5"/>
    <property type="match status" value="1"/>
</dbReference>
<dbReference type="NCBIfam" id="NF003501">
    <property type="entry name" value="PRK05170.1-5"/>
    <property type="match status" value="1"/>
</dbReference>
<evidence type="ECO:0000256" key="1">
    <source>
        <dbReference type="HAMAP-Rule" id="MF_00676"/>
    </source>
</evidence>
<evidence type="ECO:0000313" key="3">
    <source>
        <dbReference type="EMBL" id="SFD12735.1"/>
    </source>
</evidence>
<dbReference type="PANTHER" id="PTHR37421">
    <property type="entry name" value="UPF0260 PROTEIN YCGN"/>
    <property type="match status" value="1"/>
</dbReference>
<gene>
    <name evidence="3" type="ORF">SAMN04488094_11625</name>
</gene>
<proteinExistence type="inferred from homology"/>
<evidence type="ECO:0000313" key="4">
    <source>
        <dbReference type="Proteomes" id="UP000198728"/>
    </source>
</evidence>